<dbReference type="FunFam" id="3.30.565.10:FF:000010">
    <property type="entry name" value="Sensor histidine kinase RcsC"/>
    <property type="match status" value="1"/>
</dbReference>
<dbReference type="InterPro" id="IPR001789">
    <property type="entry name" value="Sig_transdc_resp-reg_receiver"/>
</dbReference>
<keyword evidence="5 15" id="KW-0597">Phosphoprotein</keyword>
<evidence type="ECO:0000256" key="2">
    <source>
        <dbReference type="ARBA" id="ARBA00004370"/>
    </source>
</evidence>
<sequence>MEYPINILLVDDHPENLVAIEAILFGEPYRIFRAYSGIEALRYLLEYDFAVIVMDVQMPDMDGFETANMIRMREKTKYVPIIFLSAAYHQVEHDFKSYSIGAFDYMTKPFSPQILKAKIEGYVSMYEANKALQVQSELLRKQTKQLEKTNHELIQAKEMAEIASGVKSEFLAMMSHEIRTPLNGIIGMSELLIASELPKEYADLAEIIHTSGNALLSLVNHILDYSNIESGHLKLENEPFDLALCVEETIELFTAQTREKRLEMIATLEPSLPSVIRGDMNRLRQVLMNLIGNAVKFTKSGGVYIDVKKAGERDDSITIEFTIRDSGIGIPRDKAHLLFQPFSQVDASTNRKFEGTGLGLSISKSLVELMGGSIEYIATDEPGATFVFTIEAKPYHKYSNAPPAGEPHFS</sequence>
<feature type="domain" description="Response regulatory" evidence="18">
    <location>
        <begin position="6"/>
        <end position="123"/>
    </location>
</feature>
<dbReference type="OrthoDB" id="9790669at2"/>
<dbReference type="SMART" id="SM00387">
    <property type="entry name" value="HATPase_c"/>
    <property type="match status" value="1"/>
</dbReference>
<keyword evidence="8" id="KW-0547">Nucleotide-binding</keyword>
<dbReference type="PRINTS" id="PR00344">
    <property type="entry name" value="BCTRLSENSOR"/>
</dbReference>
<dbReference type="PANTHER" id="PTHR45339">
    <property type="entry name" value="HYBRID SIGNAL TRANSDUCTION HISTIDINE KINASE J"/>
    <property type="match status" value="1"/>
</dbReference>
<comment type="caution">
    <text evidence="19">The sequence shown here is derived from an EMBL/GenBank/DDBJ whole genome shotgun (WGS) entry which is preliminary data.</text>
</comment>
<evidence type="ECO:0000259" key="18">
    <source>
        <dbReference type="PROSITE" id="PS50110"/>
    </source>
</evidence>
<dbReference type="FunFam" id="1.10.287.130:FF:000004">
    <property type="entry name" value="Ethylene receptor 1"/>
    <property type="match status" value="1"/>
</dbReference>
<dbReference type="Gene3D" id="3.40.50.2300">
    <property type="match status" value="1"/>
</dbReference>
<comment type="subcellular location">
    <subcellularLocation>
        <location evidence="2">Membrane</location>
    </subcellularLocation>
</comment>
<name>A0A4U0FGH0_9BACL</name>
<keyword evidence="7" id="KW-0812">Transmembrane</keyword>
<dbReference type="InterPro" id="IPR004358">
    <property type="entry name" value="Sig_transdc_His_kin-like_C"/>
</dbReference>
<dbReference type="InterPro" id="IPR036097">
    <property type="entry name" value="HisK_dim/P_sf"/>
</dbReference>
<evidence type="ECO:0000256" key="16">
    <source>
        <dbReference type="SAM" id="Coils"/>
    </source>
</evidence>
<keyword evidence="6" id="KW-0808">Transferase</keyword>
<keyword evidence="11" id="KW-1133">Transmembrane helix</keyword>
<dbReference type="CDD" id="cd16922">
    <property type="entry name" value="HATPase_EvgS-ArcB-TorS-like"/>
    <property type="match status" value="1"/>
</dbReference>
<keyword evidence="13" id="KW-0472">Membrane</keyword>
<evidence type="ECO:0000256" key="13">
    <source>
        <dbReference type="ARBA" id="ARBA00023136"/>
    </source>
</evidence>
<dbReference type="Pfam" id="PF00072">
    <property type="entry name" value="Response_reg"/>
    <property type="match status" value="1"/>
</dbReference>
<evidence type="ECO:0000256" key="14">
    <source>
        <dbReference type="ARBA" id="ARBA00074306"/>
    </source>
</evidence>
<dbReference type="GO" id="GO:0016020">
    <property type="term" value="C:membrane"/>
    <property type="evidence" value="ECO:0007669"/>
    <property type="project" value="UniProtKB-SubCell"/>
</dbReference>
<evidence type="ECO:0000256" key="4">
    <source>
        <dbReference type="ARBA" id="ARBA00012438"/>
    </source>
</evidence>
<reference evidence="19 20" key="1">
    <citation type="submission" date="2019-04" db="EMBL/GenBank/DDBJ databases">
        <title>Cohnella sp. nov., isolated from soil.</title>
        <authorList>
            <person name="Kim W."/>
        </authorList>
    </citation>
    <scope>NUCLEOTIDE SEQUENCE [LARGE SCALE GENOMIC DNA]</scope>
    <source>
        <strain evidence="19 20">CAU 1483</strain>
    </source>
</reference>
<dbReference type="EC" id="2.7.13.3" evidence="4"/>
<dbReference type="Proteomes" id="UP000309673">
    <property type="component" value="Unassembled WGS sequence"/>
</dbReference>
<gene>
    <name evidence="19" type="ORF">E5161_00905</name>
</gene>
<dbReference type="RefSeq" id="WP_136775708.1">
    <property type="nucleotide sequence ID" value="NZ_SUPK01000001.1"/>
</dbReference>
<dbReference type="InterPro" id="IPR003594">
    <property type="entry name" value="HATPase_dom"/>
</dbReference>
<accession>A0A4U0FGH0</accession>
<dbReference type="GO" id="GO:0000155">
    <property type="term" value="F:phosphorelay sensor kinase activity"/>
    <property type="evidence" value="ECO:0007669"/>
    <property type="project" value="InterPro"/>
</dbReference>
<dbReference type="Gene3D" id="1.10.287.130">
    <property type="match status" value="1"/>
</dbReference>
<dbReference type="InterPro" id="IPR005467">
    <property type="entry name" value="His_kinase_dom"/>
</dbReference>
<evidence type="ECO:0000256" key="5">
    <source>
        <dbReference type="ARBA" id="ARBA00022553"/>
    </source>
</evidence>
<dbReference type="PANTHER" id="PTHR45339:SF1">
    <property type="entry name" value="HYBRID SIGNAL TRANSDUCTION HISTIDINE KINASE J"/>
    <property type="match status" value="1"/>
</dbReference>
<dbReference type="PROSITE" id="PS50110">
    <property type="entry name" value="RESPONSE_REGULATORY"/>
    <property type="match status" value="1"/>
</dbReference>
<evidence type="ECO:0000256" key="9">
    <source>
        <dbReference type="ARBA" id="ARBA00022777"/>
    </source>
</evidence>
<proteinExistence type="inferred from homology"/>
<evidence type="ECO:0000256" key="7">
    <source>
        <dbReference type="ARBA" id="ARBA00022692"/>
    </source>
</evidence>
<evidence type="ECO:0000256" key="15">
    <source>
        <dbReference type="PROSITE-ProRule" id="PRU00169"/>
    </source>
</evidence>
<evidence type="ECO:0000256" key="6">
    <source>
        <dbReference type="ARBA" id="ARBA00022679"/>
    </source>
</evidence>
<dbReference type="SMART" id="SM00388">
    <property type="entry name" value="HisKA"/>
    <property type="match status" value="1"/>
</dbReference>
<dbReference type="AlphaFoldDB" id="A0A4U0FGH0"/>
<protein>
    <recommendedName>
        <fullName evidence="14">Circadian input-output histidine kinase CikA</fullName>
        <ecNumber evidence="4">2.7.13.3</ecNumber>
    </recommendedName>
</protein>
<dbReference type="Pfam" id="PF00512">
    <property type="entry name" value="HisKA"/>
    <property type="match status" value="1"/>
</dbReference>
<feature type="domain" description="Histidine kinase" evidence="17">
    <location>
        <begin position="173"/>
        <end position="394"/>
    </location>
</feature>
<comment type="similarity">
    <text evidence="3">In the N-terminal section; belongs to the phytochrome family.</text>
</comment>
<keyword evidence="12" id="KW-0902">Two-component regulatory system</keyword>
<dbReference type="GO" id="GO:0005524">
    <property type="term" value="F:ATP binding"/>
    <property type="evidence" value="ECO:0007669"/>
    <property type="project" value="UniProtKB-KW"/>
</dbReference>
<dbReference type="Gene3D" id="3.30.565.10">
    <property type="entry name" value="Histidine kinase-like ATPase, C-terminal domain"/>
    <property type="match status" value="1"/>
</dbReference>
<dbReference type="SUPFAM" id="SSF55874">
    <property type="entry name" value="ATPase domain of HSP90 chaperone/DNA topoisomerase II/histidine kinase"/>
    <property type="match status" value="1"/>
</dbReference>
<evidence type="ECO:0000313" key="19">
    <source>
        <dbReference type="EMBL" id="TJY43988.1"/>
    </source>
</evidence>
<dbReference type="SMART" id="SM00448">
    <property type="entry name" value="REC"/>
    <property type="match status" value="1"/>
</dbReference>
<feature type="modified residue" description="4-aspartylphosphate" evidence="15">
    <location>
        <position position="55"/>
    </location>
</feature>
<dbReference type="PROSITE" id="PS50109">
    <property type="entry name" value="HIS_KIN"/>
    <property type="match status" value="1"/>
</dbReference>
<dbReference type="EMBL" id="SUPK01000001">
    <property type="protein sequence ID" value="TJY43988.1"/>
    <property type="molecule type" value="Genomic_DNA"/>
</dbReference>
<dbReference type="Pfam" id="PF02518">
    <property type="entry name" value="HATPase_c"/>
    <property type="match status" value="1"/>
</dbReference>
<evidence type="ECO:0000259" key="17">
    <source>
        <dbReference type="PROSITE" id="PS50109"/>
    </source>
</evidence>
<comment type="catalytic activity">
    <reaction evidence="1">
        <text>ATP + protein L-histidine = ADP + protein N-phospho-L-histidine.</text>
        <dbReference type="EC" id="2.7.13.3"/>
    </reaction>
</comment>
<evidence type="ECO:0000256" key="1">
    <source>
        <dbReference type="ARBA" id="ARBA00000085"/>
    </source>
</evidence>
<keyword evidence="20" id="KW-1185">Reference proteome</keyword>
<keyword evidence="10" id="KW-0067">ATP-binding</keyword>
<evidence type="ECO:0000256" key="8">
    <source>
        <dbReference type="ARBA" id="ARBA00022741"/>
    </source>
</evidence>
<dbReference type="CDD" id="cd00082">
    <property type="entry name" value="HisKA"/>
    <property type="match status" value="1"/>
</dbReference>
<dbReference type="InterPro" id="IPR011006">
    <property type="entry name" value="CheY-like_superfamily"/>
</dbReference>
<evidence type="ECO:0000256" key="11">
    <source>
        <dbReference type="ARBA" id="ARBA00022989"/>
    </source>
</evidence>
<dbReference type="SUPFAM" id="SSF47384">
    <property type="entry name" value="Homodimeric domain of signal transducing histidine kinase"/>
    <property type="match status" value="1"/>
</dbReference>
<evidence type="ECO:0000256" key="10">
    <source>
        <dbReference type="ARBA" id="ARBA00022840"/>
    </source>
</evidence>
<keyword evidence="9" id="KW-0418">Kinase</keyword>
<evidence type="ECO:0000256" key="3">
    <source>
        <dbReference type="ARBA" id="ARBA00006402"/>
    </source>
</evidence>
<dbReference type="InterPro" id="IPR003661">
    <property type="entry name" value="HisK_dim/P_dom"/>
</dbReference>
<evidence type="ECO:0000256" key="12">
    <source>
        <dbReference type="ARBA" id="ARBA00023012"/>
    </source>
</evidence>
<dbReference type="SUPFAM" id="SSF52172">
    <property type="entry name" value="CheY-like"/>
    <property type="match status" value="1"/>
</dbReference>
<dbReference type="InterPro" id="IPR036890">
    <property type="entry name" value="HATPase_C_sf"/>
</dbReference>
<feature type="coiled-coil region" evidence="16">
    <location>
        <begin position="129"/>
        <end position="159"/>
    </location>
</feature>
<organism evidence="19 20">
    <name type="scientific">Cohnella pontilimi</name>
    <dbReference type="NCBI Taxonomy" id="2564100"/>
    <lineage>
        <taxon>Bacteria</taxon>
        <taxon>Bacillati</taxon>
        <taxon>Bacillota</taxon>
        <taxon>Bacilli</taxon>
        <taxon>Bacillales</taxon>
        <taxon>Paenibacillaceae</taxon>
        <taxon>Cohnella</taxon>
    </lineage>
</organism>
<keyword evidence="16" id="KW-0175">Coiled coil</keyword>
<evidence type="ECO:0000313" key="20">
    <source>
        <dbReference type="Proteomes" id="UP000309673"/>
    </source>
</evidence>